<dbReference type="Proteomes" id="UP000664628">
    <property type="component" value="Unassembled WGS sequence"/>
</dbReference>
<reference evidence="1 2" key="1">
    <citation type="submission" date="2021-03" db="EMBL/GenBank/DDBJ databases">
        <title>Fibrella sp. HMF5405 genome sequencing and assembly.</title>
        <authorList>
            <person name="Kang H."/>
            <person name="Kim H."/>
            <person name="Bae S."/>
            <person name="Joh K."/>
        </authorList>
    </citation>
    <scope>NUCLEOTIDE SEQUENCE [LARGE SCALE GENOMIC DNA]</scope>
    <source>
        <strain evidence="1 2">HMF5405</strain>
    </source>
</reference>
<accession>A0ABS3JDP0</accession>
<sequence>MARQDPHTEYIISKEAYQIALSSLPATGTAGQKATSLPITAMQYRQNISNTINAGKWSMWGISQETFDFQWHNGTWQPPVNLIIRQD</sequence>
<proteinExistence type="predicted"/>
<organism evidence="1 2">
    <name type="scientific">Fibrella forsythiae</name>
    <dbReference type="NCBI Taxonomy" id="2817061"/>
    <lineage>
        <taxon>Bacteria</taxon>
        <taxon>Pseudomonadati</taxon>
        <taxon>Bacteroidota</taxon>
        <taxon>Cytophagia</taxon>
        <taxon>Cytophagales</taxon>
        <taxon>Spirosomataceae</taxon>
        <taxon>Fibrella</taxon>
    </lineage>
</organism>
<protein>
    <submittedName>
        <fullName evidence="1">Uncharacterized protein</fullName>
    </submittedName>
</protein>
<comment type="caution">
    <text evidence="1">The sequence shown here is derived from an EMBL/GenBank/DDBJ whole genome shotgun (WGS) entry which is preliminary data.</text>
</comment>
<keyword evidence="2" id="KW-1185">Reference proteome</keyword>
<evidence type="ECO:0000313" key="1">
    <source>
        <dbReference type="EMBL" id="MBO0948115.1"/>
    </source>
</evidence>
<evidence type="ECO:0000313" key="2">
    <source>
        <dbReference type="Proteomes" id="UP000664628"/>
    </source>
</evidence>
<gene>
    <name evidence="1" type="ORF">J2I46_05940</name>
</gene>
<dbReference type="EMBL" id="JAFMYW010000001">
    <property type="protein sequence ID" value="MBO0948115.1"/>
    <property type="molecule type" value="Genomic_DNA"/>
</dbReference>
<dbReference type="RefSeq" id="WP_207328030.1">
    <property type="nucleotide sequence ID" value="NZ_JAFMYW010000001.1"/>
</dbReference>
<name>A0ABS3JDP0_9BACT</name>